<proteinExistence type="predicted"/>
<name>A0ABR6KKM7_9BACT</name>
<dbReference type="Pfam" id="PF04773">
    <property type="entry name" value="FecR"/>
    <property type="match status" value="1"/>
</dbReference>
<dbReference type="InterPro" id="IPR012373">
    <property type="entry name" value="Ferrdict_sens_TM"/>
</dbReference>
<dbReference type="EMBL" id="JACHOC010000003">
    <property type="protein sequence ID" value="MBB4621893.1"/>
    <property type="molecule type" value="Genomic_DNA"/>
</dbReference>
<evidence type="ECO:0000313" key="4">
    <source>
        <dbReference type="Proteomes" id="UP000533637"/>
    </source>
</evidence>
<comment type="caution">
    <text evidence="3">The sequence shown here is derived from an EMBL/GenBank/DDBJ whole genome shotgun (WGS) entry which is preliminary data.</text>
</comment>
<gene>
    <name evidence="3" type="ORF">GGQ57_001790</name>
</gene>
<evidence type="ECO:0000259" key="1">
    <source>
        <dbReference type="Pfam" id="PF04773"/>
    </source>
</evidence>
<dbReference type="InterPro" id="IPR032508">
    <property type="entry name" value="FecR_C"/>
</dbReference>
<keyword evidence="4" id="KW-1185">Reference proteome</keyword>
<sequence length="314" mass="36402">MDKEILQRYVEGNVTPEEIIAVVDWLDADENNVREFMALHKLNDISLLNQPDKQVDIQKVKRTISFRKIGYELAKIAAILIIFWGGTKLFETNNITEESIATYQTLYVPAGQRAELILPDSTRVWLNAHSKLVYPVSFGKGTRQVELNGEAYFDVIHNEKQPFIVKTQQMDIQVLGTEFNVASYSNSSDFEVSLLRGSIELSSPNLPSNYRMKEKEHVQLKDNKLIIDQIADYDYFRWKEGLICFNNESVATIIEKLKLYYDIDIKIYNKRILNSRYSGKFRTKDGIEQVLKVLQIEHKFSYTKNSDLNLITIK</sequence>
<dbReference type="Gene3D" id="2.60.120.1440">
    <property type="match status" value="1"/>
</dbReference>
<dbReference type="Pfam" id="PF16344">
    <property type="entry name" value="FecR_C"/>
    <property type="match status" value="1"/>
</dbReference>
<evidence type="ECO:0000313" key="3">
    <source>
        <dbReference type="EMBL" id="MBB4621893.1"/>
    </source>
</evidence>
<feature type="domain" description="FecR protein" evidence="1">
    <location>
        <begin position="106"/>
        <end position="200"/>
    </location>
</feature>
<dbReference type="PANTHER" id="PTHR30273:SF2">
    <property type="entry name" value="PROTEIN FECR"/>
    <property type="match status" value="1"/>
</dbReference>
<dbReference type="Gene3D" id="3.55.50.30">
    <property type="match status" value="1"/>
</dbReference>
<organism evidence="3 4">
    <name type="scientific">Parabacteroides faecis</name>
    <dbReference type="NCBI Taxonomy" id="1217282"/>
    <lineage>
        <taxon>Bacteria</taxon>
        <taxon>Pseudomonadati</taxon>
        <taxon>Bacteroidota</taxon>
        <taxon>Bacteroidia</taxon>
        <taxon>Bacteroidales</taxon>
        <taxon>Tannerellaceae</taxon>
        <taxon>Parabacteroides</taxon>
    </lineage>
</organism>
<protein>
    <submittedName>
        <fullName evidence="3">Ferric-dicitrate binding protein FerR (Iron transport regulator)</fullName>
    </submittedName>
</protein>
<dbReference type="InterPro" id="IPR006860">
    <property type="entry name" value="FecR"/>
</dbReference>
<dbReference type="RefSeq" id="WP_122353673.1">
    <property type="nucleotide sequence ID" value="NZ_BMPB01000001.1"/>
</dbReference>
<accession>A0ABR6KKM7</accession>
<reference evidence="3 4" key="1">
    <citation type="submission" date="2020-08" db="EMBL/GenBank/DDBJ databases">
        <title>Genomic Encyclopedia of Type Strains, Phase IV (KMG-IV): sequencing the most valuable type-strain genomes for metagenomic binning, comparative biology and taxonomic classification.</title>
        <authorList>
            <person name="Goeker M."/>
        </authorList>
    </citation>
    <scope>NUCLEOTIDE SEQUENCE [LARGE SCALE GENOMIC DNA]</scope>
    <source>
        <strain evidence="3 4">DSM 102983</strain>
    </source>
</reference>
<dbReference type="PANTHER" id="PTHR30273">
    <property type="entry name" value="PERIPLASMIC SIGNAL SENSOR AND SIGMA FACTOR ACTIVATOR FECR-RELATED"/>
    <property type="match status" value="1"/>
</dbReference>
<feature type="domain" description="Protein FecR C-terminal" evidence="2">
    <location>
        <begin position="243"/>
        <end position="305"/>
    </location>
</feature>
<evidence type="ECO:0000259" key="2">
    <source>
        <dbReference type="Pfam" id="PF16344"/>
    </source>
</evidence>
<dbReference type="PIRSF" id="PIRSF018266">
    <property type="entry name" value="FecR"/>
    <property type="match status" value="1"/>
</dbReference>
<dbReference type="Proteomes" id="UP000533637">
    <property type="component" value="Unassembled WGS sequence"/>
</dbReference>